<keyword evidence="3" id="KW-1185">Reference proteome</keyword>
<reference evidence="3" key="1">
    <citation type="submission" date="2016-10" db="EMBL/GenBank/DDBJ databases">
        <authorList>
            <person name="Jeantristanb JTB J.-T."/>
            <person name="Ricardo R."/>
        </authorList>
    </citation>
    <scope>NUCLEOTIDE SEQUENCE [LARGE SCALE GENOMIC DNA]</scope>
</reference>
<sequence length="192" mass="21750">MRHSIRKMQLDCSQLQLDVVLAYVDASLERPRSDTCSVTQSPRSPRSPSRHSTDACVQIARWPTRWHPRFAPNRSVTCTIMLATPAQVPRQHHRGDNYFPQFSNRCTLTICSATPTSFTRVINVKQSRECNPSHLFHDRIEELIDAASSGLIGDVYRHKHFHPVSTAPQITQPPAIVIQLVESSVQSHYVSL</sequence>
<accession>A0A2X0LJQ1</accession>
<protein>
    <submittedName>
        <fullName evidence="2">BZ3500_MvSof-1268-A1-R1_Chr5-1g07569 protein</fullName>
    </submittedName>
</protein>
<proteinExistence type="predicted"/>
<evidence type="ECO:0000313" key="2">
    <source>
        <dbReference type="EMBL" id="SCZ91632.1"/>
    </source>
</evidence>
<dbReference type="AlphaFoldDB" id="A0A2X0LJQ1"/>
<feature type="region of interest" description="Disordered" evidence="1">
    <location>
        <begin position="33"/>
        <end position="53"/>
    </location>
</feature>
<evidence type="ECO:0000313" key="3">
    <source>
        <dbReference type="Proteomes" id="UP000249723"/>
    </source>
</evidence>
<dbReference type="Proteomes" id="UP000249723">
    <property type="component" value="Unassembled WGS sequence"/>
</dbReference>
<organism evidence="2 3">
    <name type="scientific">Microbotryum saponariae</name>
    <dbReference type="NCBI Taxonomy" id="289078"/>
    <lineage>
        <taxon>Eukaryota</taxon>
        <taxon>Fungi</taxon>
        <taxon>Dikarya</taxon>
        <taxon>Basidiomycota</taxon>
        <taxon>Pucciniomycotina</taxon>
        <taxon>Microbotryomycetes</taxon>
        <taxon>Microbotryales</taxon>
        <taxon>Microbotryaceae</taxon>
        <taxon>Microbotryum</taxon>
    </lineage>
</organism>
<name>A0A2X0LJQ1_9BASI</name>
<dbReference type="EMBL" id="FMWP01000016">
    <property type="protein sequence ID" value="SCZ91632.1"/>
    <property type="molecule type" value="Genomic_DNA"/>
</dbReference>
<evidence type="ECO:0000256" key="1">
    <source>
        <dbReference type="SAM" id="MobiDB-lite"/>
    </source>
</evidence>
<gene>
    <name evidence="2" type="ORF">BZ3500_MVSOF-1268-A1-R1_CHR5-1G07569</name>
</gene>